<dbReference type="GO" id="GO:0017005">
    <property type="term" value="F:3'-tyrosyl-DNA phosphodiesterase activity"/>
    <property type="evidence" value="ECO:0007669"/>
    <property type="project" value="TreeGrafter"/>
</dbReference>
<feature type="compositionally biased region" description="Basic and acidic residues" evidence="4">
    <location>
        <begin position="70"/>
        <end position="81"/>
    </location>
</feature>
<feature type="active site" description="Proton donor/acceptor" evidence="1">
    <location>
        <position position="483"/>
    </location>
</feature>
<dbReference type="Pfam" id="PF02809">
    <property type="entry name" value="UIM"/>
    <property type="match status" value="1"/>
</dbReference>
<keyword evidence="8" id="KW-1185">Reference proteome</keyword>
<dbReference type="SMART" id="SM00726">
    <property type="entry name" value="UIM"/>
    <property type="match status" value="1"/>
</dbReference>
<evidence type="ECO:0000313" key="7">
    <source>
        <dbReference type="EMBL" id="KAF6223231.1"/>
    </source>
</evidence>
<dbReference type="GeneID" id="59328492"/>
<comment type="caution">
    <text evidence="7">The sequence shown here is derived from an EMBL/GenBank/DDBJ whole genome shotgun (WGS) entry which is preliminary data.</text>
</comment>
<name>A0A8H6CHE1_9LECA</name>
<dbReference type="GO" id="GO:0005634">
    <property type="term" value="C:nucleus"/>
    <property type="evidence" value="ECO:0007669"/>
    <property type="project" value="InterPro"/>
</dbReference>
<dbReference type="SUPFAM" id="SSF56024">
    <property type="entry name" value="Phospholipase D/nuclease"/>
    <property type="match status" value="2"/>
</dbReference>
<dbReference type="GO" id="GO:0003697">
    <property type="term" value="F:single-stranded DNA binding"/>
    <property type="evidence" value="ECO:0007669"/>
    <property type="project" value="TreeGrafter"/>
</dbReference>
<evidence type="ECO:0008006" key="9">
    <source>
        <dbReference type="Google" id="ProtNLM"/>
    </source>
</evidence>
<reference evidence="7 8" key="1">
    <citation type="journal article" date="2020" name="Genomics">
        <title>Complete, high-quality genomes from long-read metagenomic sequencing of two wolf lichen thalli reveals enigmatic genome architecture.</title>
        <authorList>
            <person name="McKenzie S.K."/>
            <person name="Walston R.F."/>
            <person name="Allen J.L."/>
        </authorList>
    </citation>
    <scope>NUCLEOTIDE SEQUENCE [LARGE SCALE GENOMIC DNA]</scope>
    <source>
        <strain evidence="7">WasteWater1</strain>
    </source>
</reference>
<feature type="compositionally biased region" description="Low complexity" evidence="4">
    <location>
        <begin position="113"/>
        <end position="130"/>
    </location>
</feature>
<feature type="binding site" evidence="2">
    <location>
        <position position="236"/>
    </location>
    <ligand>
        <name>substrate</name>
    </ligand>
</feature>
<feature type="region of interest" description="Disordered" evidence="4">
    <location>
        <begin position="1"/>
        <end position="134"/>
    </location>
</feature>
<dbReference type="CDD" id="cd09123">
    <property type="entry name" value="PLDc_Tdp1_2"/>
    <property type="match status" value="1"/>
</dbReference>
<feature type="active site" description="Nucleophile" evidence="1">
    <location>
        <position position="234"/>
    </location>
</feature>
<dbReference type="Pfam" id="PF06087">
    <property type="entry name" value="Tyr-DNA_phospho"/>
    <property type="match status" value="1"/>
</dbReference>
<dbReference type="RefSeq" id="XP_037152448.1">
    <property type="nucleotide sequence ID" value="XM_037291013.1"/>
</dbReference>
<dbReference type="GO" id="GO:0003690">
    <property type="term" value="F:double-stranded DNA binding"/>
    <property type="evidence" value="ECO:0007669"/>
    <property type="project" value="TreeGrafter"/>
</dbReference>
<evidence type="ECO:0000313" key="8">
    <source>
        <dbReference type="Proteomes" id="UP000593566"/>
    </source>
</evidence>
<dbReference type="PROSITE" id="PS50035">
    <property type="entry name" value="PLD"/>
    <property type="match status" value="1"/>
</dbReference>
<dbReference type="PROSITE" id="PS50181">
    <property type="entry name" value="FBOX"/>
    <property type="match status" value="1"/>
</dbReference>
<sequence>MASSDDDEDLKRAIALSLQDPTTGGAGETAREAISLDSDSETETRPTRTASRAEVIKECPDIRAGLDLSGLDRKRMEQERLGRKRKAPSISPPPPRRTWASGPLIGSVSARETTATAHQAAPASRASSPSNGKGPVFLAGTVKKTWAFGHERKGDDIKLEEVLQKDELNLAVLSSFQWDIDWLLAKINTRSTHITLVMQAKDQATQQQYRRETAAMLNLRLCFPSMEGQISCMHSKLMLLSHPHHLRVAVPTANLVSYDWGETGIMENMVFIVDMPRLPKGQCTKAEDMTFFGKELIYFLEAMGLEQSIIDSMYSFDFTLTKDVAFVHNIGGTHSGDLWQRTGYCGLGRAVQELGLATDKPLHIGFVTSSVGSLNDDFLAMLYLAAQGDDGLTEYSWRNPPVTSRKKKTAHEDIQATDSVSERLRSRLRQDFQVYYPTHDTVKNSTAGSAGTICFQSKWYKSPSFPREILRDCKSVRPGMLMHNKLLFVRSEDDPSKSWAYIGSANCSESAWGKLFKDRATKEPKLNCRNWECGVVLPARLSVSSSDHGGLKEFEGIVPVPMQVPGEAYGDKKPWYFTEQFDHSRQHKFLPHAIWIKATLAQARVTNAAGGLVPTRDTLTHAQRSRTQQTMPKLLDLPNEILDKIVDQIHPDDIINFSLSRLRIYRVARDAVSLHLERKTTYEDVVLHGCHRHADNAHPLRLIQDICTDWRIGEYPKVLMIECCHHPLGPDFVPEDQHDEKDIRMYEAEKREDDIINDTTMQVIQGDIEDKYVELGFPCPTHFDVDIMCIEAVRGERSAMLGLLLLFIPNLEELCLDRFTLSALYLHPAVGPMSELNVRRSPGARKPLMKLSVITFLGSDNNVWGGENFEAFGWFSALPSLRQIKGRFVEGHDEPLTNWTDTSNVTEILLRQSAVYAKNVAQLLIGIKALTHFTYEYKQGWNQRMEACKIVAALHQYAKHSLEYLSLTGSYEGNDDMKNPCLQGFEVLKQFYLQGDIYTELLSYRDLSPGRGSDRKEIQPLVYVMPASIERIGIFQDGVSGHTSDLLVDFAEEKDLRLPKLNKVMILDFRTNLIEDGGEAMRGICEKVGVSLETEWEGGY</sequence>
<dbReference type="GO" id="GO:0006281">
    <property type="term" value="P:DNA repair"/>
    <property type="evidence" value="ECO:0007669"/>
    <property type="project" value="InterPro"/>
</dbReference>
<proteinExistence type="predicted"/>
<dbReference type="Gene3D" id="3.30.870.10">
    <property type="entry name" value="Endonuclease Chain A"/>
    <property type="match status" value="2"/>
</dbReference>
<organism evidence="7 8">
    <name type="scientific">Letharia lupina</name>
    <dbReference type="NCBI Taxonomy" id="560253"/>
    <lineage>
        <taxon>Eukaryota</taxon>
        <taxon>Fungi</taxon>
        <taxon>Dikarya</taxon>
        <taxon>Ascomycota</taxon>
        <taxon>Pezizomycotina</taxon>
        <taxon>Lecanoromycetes</taxon>
        <taxon>OSLEUM clade</taxon>
        <taxon>Lecanoromycetidae</taxon>
        <taxon>Lecanorales</taxon>
        <taxon>Lecanorineae</taxon>
        <taxon>Parmeliaceae</taxon>
        <taxon>Letharia</taxon>
    </lineage>
</organism>
<dbReference type="InterPro" id="IPR001736">
    <property type="entry name" value="PLipase_D/transphosphatidylase"/>
</dbReference>
<evidence type="ECO:0000256" key="4">
    <source>
        <dbReference type="SAM" id="MobiDB-lite"/>
    </source>
</evidence>
<dbReference type="InterPro" id="IPR010347">
    <property type="entry name" value="Tdp1"/>
</dbReference>
<feature type="site" description="Interaction with DNA" evidence="3">
    <location>
        <position position="508"/>
    </location>
</feature>
<evidence type="ECO:0000256" key="1">
    <source>
        <dbReference type="PIRSR" id="PIRSR610347-1"/>
    </source>
</evidence>
<dbReference type="AlphaFoldDB" id="A0A8H6CHE1"/>
<dbReference type="InterPro" id="IPR001810">
    <property type="entry name" value="F-box_dom"/>
</dbReference>
<dbReference type="CDD" id="cd09122">
    <property type="entry name" value="PLDc_Tdp1_1"/>
    <property type="match status" value="1"/>
</dbReference>
<dbReference type="InterPro" id="IPR003903">
    <property type="entry name" value="UIM_dom"/>
</dbReference>
<feature type="domain" description="PLD phosphodiesterase" evidence="5">
    <location>
        <begin position="478"/>
        <end position="511"/>
    </location>
</feature>
<dbReference type="PANTHER" id="PTHR12415:SF4">
    <property type="entry name" value="TYROSYL-DNA PHOSPHODIESTERASE DOMAIN-CONTAINING PROTEIN"/>
    <property type="match status" value="1"/>
</dbReference>
<feature type="domain" description="F-box" evidence="6">
    <location>
        <begin position="631"/>
        <end position="685"/>
    </location>
</feature>
<protein>
    <recommendedName>
        <fullName evidence="9">PLD phosphodiesterase domain-containing protein</fullName>
    </recommendedName>
</protein>
<dbReference type="PANTHER" id="PTHR12415">
    <property type="entry name" value="TYROSYL-DNA PHOSPHODIESTERASE 1"/>
    <property type="match status" value="1"/>
</dbReference>
<evidence type="ECO:0000259" key="6">
    <source>
        <dbReference type="PROSITE" id="PS50181"/>
    </source>
</evidence>
<evidence type="ECO:0000256" key="3">
    <source>
        <dbReference type="PIRSR" id="PIRSR610347-3"/>
    </source>
</evidence>
<gene>
    <name evidence="7" type="ORF">HO133_000073</name>
</gene>
<dbReference type="Proteomes" id="UP000593566">
    <property type="component" value="Unassembled WGS sequence"/>
</dbReference>
<evidence type="ECO:0000259" key="5">
    <source>
        <dbReference type="PROSITE" id="PS50035"/>
    </source>
</evidence>
<dbReference type="EMBL" id="JACCJB010000010">
    <property type="protein sequence ID" value="KAF6223231.1"/>
    <property type="molecule type" value="Genomic_DNA"/>
</dbReference>
<evidence type="ECO:0000256" key="2">
    <source>
        <dbReference type="PIRSR" id="PIRSR610347-2"/>
    </source>
</evidence>
<dbReference type="PROSITE" id="PS50330">
    <property type="entry name" value="UIM"/>
    <property type="match status" value="1"/>
</dbReference>
<feature type="binding site" evidence="2">
    <location>
        <position position="485"/>
    </location>
    <ligand>
        <name>substrate</name>
    </ligand>
</feature>
<accession>A0A8H6CHE1</accession>